<evidence type="ECO:0000313" key="1">
    <source>
        <dbReference type="EMBL" id="KAF8793311.1"/>
    </source>
</evidence>
<accession>A0A8T0FQC1</accession>
<reference evidence="1" key="1">
    <citation type="journal article" date="2020" name="bioRxiv">
        <title>Chromosome-level reference genome of the European wasp spider Argiope bruennichi: a resource for studies on range expansion and evolutionary adaptation.</title>
        <authorList>
            <person name="Sheffer M.M."/>
            <person name="Hoppe A."/>
            <person name="Krehenwinkel H."/>
            <person name="Uhl G."/>
            <person name="Kuss A.W."/>
            <person name="Jensen L."/>
            <person name="Jensen C."/>
            <person name="Gillespie R.G."/>
            <person name="Hoff K.J."/>
            <person name="Prost S."/>
        </authorList>
    </citation>
    <scope>NUCLEOTIDE SEQUENCE</scope>
</reference>
<organism evidence="1 2">
    <name type="scientific">Argiope bruennichi</name>
    <name type="common">Wasp spider</name>
    <name type="synonym">Aranea bruennichi</name>
    <dbReference type="NCBI Taxonomy" id="94029"/>
    <lineage>
        <taxon>Eukaryota</taxon>
        <taxon>Metazoa</taxon>
        <taxon>Ecdysozoa</taxon>
        <taxon>Arthropoda</taxon>
        <taxon>Chelicerata</taxon>
        <taxon>Arachnida</taxon>
        <taxon>Araneae</taxon>
        <taxon>Araneomorphae</taxon>
        <taxon>Entelegynae</taxon>
        <taxon>Araneoidea</taxon>
        <taxon>Araneidae</taxon>
        <taxon>Argiope</taxon>
    </lineage>
</organism>
<dbReference type="AlphaFoldDB" id="A0A8T0FQC1"/>
<protein>
    <submittedName>
        <fullName evidence="1">Uncharacterized protein</fullName>
    </submittedName>
</protein>
<comment type="caution">
    <text evidence="1">The sequence shown here is derived from an EMBL/GenBank/DDBJ whole genome shotgun (WGS) entry which is preliminary data.</text>
</comment>
<gene>
    <name evidence="1" type="ORF">HNY73_004806</name>
</gene>
<sequence length="97" mass="10648">MRSLRLASKFSISKIGHFGFLSQKVHGFCFKDKESNRASEVMNLAGVCPLAPWTERKPATLSPRPSQQVRAEPGAIFAVPSAFSPSRIILGGKKDEF</sequence>
<dbReference type="EMBL" id="JABXBU010000003">
    <property type="protein sequence ID" value="KAF8793311.1"/>
    <property type="molecule type" value="Genomic_DNA"/>
</dbReference>
<keyword evidence="2" id="KW-1185">Reference proteome</keyword>
<evidence type="ECO:0000313" key="2">
    <source>
        <dbReference type="Proteomes" id="UP000807504"/>
    </source>
</evidence>
<dbReference type="Proteomes" id="UP000807504">
    <property type="component" value="Unassembled WGS sequence"/>
</dbReference>
<proteinExistence type="predicted"/>
<name>A0A8T0FQC1_ARGBR</name>
<reference evidence="1" key="2">
    <citation type="submission" date="2020-06" db="EMBL/GenBank/DDBJ databases">
        <authorList>
            <person name="Sheffer M."/>
        </authorList>
    </citation>
    <scope>NUCLEOTIDE SEQUENCE</scope>
</reference>